<protein>
    <submittedName>
        <fullName evidence="1">SIR2 family protein</fullName>
    </submittedName>
</protein>
<dbReference type="SUPFAM" id="SSF52467">
    <property type="entry name" value="DHS-like NAD/FAD-binding domain"/>
    <property type="match status" value="1"/>
</dbReference>
<organism evidence="1 2">
    <name type="scientific">Pseudonocardia aurantiaca</name>
    <dbReference type="NCBI Taxonomy" id="75290"/>
    <lineage>
        <taxon>Bacteria</taxon>
        <taxon>Bacillati</taxon>
        <taxon>Actinomycetota</taxon>
        <taxon>Actinomycetes</taxon>
        <taxon>Pseudonocardiales</taxon>
        <taxon>Pseudonocardiaceae</taxon>
        <taxon>Pseudonocardia</taxon>
    </lineage>
</organism>
<name>A0ABW4FXM9_9PSEU</name>
<keyword evidence="2" id="KW-1185">Reference proteome</keyword>
<sequence length="775" mass="84957">MSAPHSIPTALRSAIDHWRQAGQPDQQSVRWPRESWLRAFPELSGLLASLPEQMNRAEAAAVAARTRDEHSAVGAFIAAMIWGYGPIGYGPFRARRVVDQNPDAPVRLLACAETARNEGPLAAFRCLADRPLRFLGPAFGTKYLYFCTRAVADRHDGRTAPVLDSAVREWFAAQTNVQLSDSWSVPEYARYLDVLQSWATELDLAMDVVEGVIFRAQIAQQGNAIWAEPWAIAAAEAAEVSVARRPAPAAVEAVKEPGAGAGPHPHVFVVPGDLTHLASDAWLLPTDKTFDVRPWWRPSVPDLDERITALGAAADDFRMEKSRALVLPDWPVTSPQPVLVAVPYGGVTEAEEIAVPLTEALRAAAVAARTRVGLRVPTARRALPLVALPLFGSSGGGGDQFRGQLIQQILDIAGLVSCEERVDVALVLREAPDLAQAHAIRRASPQAWRELDEELVIRARALAQHARAGRLVPFIGAGVSATAGLPLWSDLVAALADGRLPADERRDFERLDVLDQAHVLRHLHPDRAAFERAVADRTRAERYGLAPALLAGLPIREAVTLNYDELYETAASDIGRRPAVLPEETVGPDGRWLLKLHGTVARPETIVLTREDYLGYGRGREALSALAKAMLLTRHLLFVGFGLVDDHFHELMHDVREVLPPADRRGNTLGTAVMLSSSALQKRMWGRDLKLVAVGGEDVSHQARRLEIVLDCLLAYADQGLSFFLDGRYRHRLTAPEQRLRERLLDLAAEAGADERDTPAWTEVEALLRSLGRRE</sequence>
<dbReference type="EMBL" id="JBHUCP010000052">
    <property type="protein sequence ID" value="MFD1535292.1"/>
    <property type="molecule type" value="Genomic_DNA"/>
</dbReference>
<dbReference type="RefSeq" id="WP_343981427.1">
    <property type="nucleotide sequence ID" value="NZ_BAAAJG010000014.1"/>
</dbReference>
<evidence type="ECO:0000313" key="2">
    <source>
        <dbReference type="Proteomes" id="UP001597145"/>
    </source>
</evidence>
<dbReference type="Proteomes" id="UP001597145">
    <property type="component" value="Unassembled WGS sequence"/>
</dbReference>
<gene>
    <name evidence="1" type="ORF">ACFSCY_38395</name>
</gene>
<dbReference type="InterPro" id="IPR029035">
    <property type="entry name" value="DHS-like_NAD/FAD-binding_dom"/>
</dbReference>
<reference evidence="2" key="1">
    <citation type="journal article" date="2019" name="Int. J. Syst. Evol. Microbiol.">
        <title>The Global Catalogue of Microorganisms (GCM) 10K type strain sequencing project: providing services to taxonomists for standard genome sequencing and annotation.</title>
        <authorList>
            <consortium name="The Broad Institute Genomics Platform"/>
            <consortium name="The Broad Institute Genome Sequencing Center for Infectious Disease"/>
            <person name="Wu L."/>
            <person name="Ma J."/>
        </authorList>
    </citation>
    <scope>NUCLEOTIDE SEQUENCE [LARGE SCALE GENOMIC DNA]</scope>
    <source>
        <strain evidence="2">JCM 12165</strain>
    </source>
</reference>
<evidence type="ECO:0000313" key="1">
    <source>
        <dbReference type="EMBL" id="MFD1535292.1"/>
    </source>
</evidence>
<dbReference type="Pfam" id="PF21790">
    <property type="entry name" value="OGG"/>
    <property type="match status" value="1"/>
</dbReference>
<dbReference type="Pfam" id="PF13289">
    <property type="entry name" value="SIR2_2"/>
    <property type="match status" value="1"/>
</dbReference>
<proteinExistence type="predicted"/>
<accession>A0ABW4FXM9</accession>
<comment type="caution">
    <text evidence="1">The sequence shown here is derived from an EMBL/GenBank/DDBJ whole genome shotgun (WGS) entry which is preliminary data.</text>
</comment>
<dbReference type="InterPro" id="IPR048868">
    <property type="entry name" value="OGG-like_put"/>
</dbReference>